<keyword evidence="1" id="KW-0805">Transcription regulation</keyword>
<gene>
    <name evidence="5" type="ORF">ACFO8L_37615</name>
</gene>
<proteinExistence type="predicted"/>
<dbReference type="Gene3D" id="1.10.10.10">
    <property type="entry name" value="Winged helix-like DNA-binding domain superfamily/Winged helix DNA-binding domain"/>
    <property type="match status" value="1"/>
</dbReference>
<dbReference type="InterPro" id="IPR036390">
    <property type="entry name" value="WH_DNA-bd_sf"/>
</dbReference>
<evidence type="ECO:0000256" key="2">
    <source>
        <dbReference type="ARBA" id="ARBA00023125"/>
    </source>
</evidence>
<keyword evidence="2" id="KW-0238">DNA-binding</keyword>
<evidence type="ECO:0000313" key="5">
    <source>
        <dbReference type="EMBL" id="MFC4591856.1"/>
    </source>
</evidence>
<dbReference type="Pfam" id="PF12840">
    <property type="entry name" value="HTH_20"/>
    <property type="match status" value="1"/>
</dbReference>
<dbReference type="CDD" id="cd00090">
    <property type="entry name" value="HTH_ARSR"/>
    <property type="match status" value="1"/>
</dbReference>
<dbReference type="SUPFAM" id="SSF46785">
    <property type="entry name" value="Winged helix' DNA-binding domain"/>
    <property type="match status" value="1"/>
</dbReference>
<evidence type="ECO:0000256" key="1">
    <source>
        <dbReference type="ARBA" id="ARBA00023015"/>
    </source>
</evidence>
<name>A0ABV9ETP6_9ACTN</name>
<dbReference type="InterPro" id="IPR036388">
    <property type="entry name" value="WH-like_DNA-bd_sf"/>
</dbReference>
<feature type="domain" description="HTH arsR-type" evidence="4">
    <location>
        <begin position="250"/>
        <end position="325"/>
    </location>
</feature>
<comment type="caution">
    <text evidence="5">The sequence shown here is derived from an EMBL/GenBank/DDBJ whole genome shotgun (WGS) entry which is preliminary data.</text>
</comment>
<sequence length="328" mass="35776">MRIHFTADDLTRVSLAGEPDPLWEVLLSRFRLRDRVRPAAFTPWLAELRAHPERNARIKAGARFLDVLAPPAPYFPDFLTPREAGGGLADGLEAILRTPKGRLADELCLLAARHPLPGWVRPLAEGDVTTLTALCDGLRTYYEAAIAPCESLVRSSLAAERACRSASLLDAGVEGLLTGMSPLMSWKPPVLEVAYVVDKELRLDGRGLRLVPSYFCQRVPVSLADPRLEPVLIYPIEHRHRWSSATAGCRDLAALMGRNRSAVLSALDHCTTTTQLARRLQISPAAASRHTMVLREAGLIDTRRAGPAVLHSLTPLGTALLEGRTAGT</sequence>
<keyword evidence="3" id="KW-0804">Transcription</keyword>
<evidence type="ECO:0000259" key="4">
    <source>
        <dbReference type="SMART" id="SM00418"/>
    </source>
</evidence>
<dbReference type="PANTHER" id="PTHR43132">
    <property type="entry name" value="ARSENICAL RESISTANCE OPERON REPRESSOR ARSR-RELATED"/>
    <property type="match status" value="1"/>
</dbReference>
<dbReference type="Proteomes" id="UP001595891">
    <property type="component" value="Unassembled WGS sequence"/>
</dbReference>
<dbReference type="InterPro" id="IPR001845">
    <property type="entry name" value="HTH_ArsR_DNA-bd_dom"/>
</dbReference>
<dbReference type="InterPro" id="IPR051011">
    <property type="entry name" value="Metal_resp_trans_reg"/>
</dbReference>
<dbReference type="EMBL" id="JBHSFN010000038">
    <property type="protein sequence ID" value="MFC4591856.1"/>
    <property type="molecule type" value="Genomic_DNA"/>
</dbReference>
<dbReference type="RefSeq" id="WP_262845852.1">
    <property type="nucleotide sequence ID" value="NZ_JANZYP010000042.1"/>
</dbReference>
<evidence type="ECO:0000313" key="6">
    <source>
        <dbReference type="Proteomes" id="UP001595891"/>
    </source>
</evidence>
<evidence type="ECO:0000256" key="3">
    <source>
        <dbReference type="ARBA" id="ARBA00023163"/>
    </source>
</evidence>
<organism evidence="5 6">
    <name type="scientific">Sphaerisporangium corydalis</name>
    <dbReference type="NCBI Taxonomy" id="1441875"/>
    <lineage>
        <taxon>Bacteria</taxon>
        <taxon>Bacillati</taxon>
        <taxon>Actinomycetota</taxon>
        <taxon>Actinomycetes</taxon>
        <taxon>Streptosporangiales</taxon>
        <taxon>Streptosporangiaceae</taxon>
        <taxon>Sphaerisporangium</taxon>
    </lineage>
</organism>
<keyword evidence="6" id="KW-1185">Reference proteome</keyword>
<accession>A0ABV9ETP6</accession>
<reference evidence="6" key="1">
    <citation type="journal article" date="2019" name="Int. J. Syst. Evol. Microbiol.">
        <title>The Global Catalogue of Microorganisms (GCM) 10K type strain sequencing project: providing services to taxonomists for standard genome sequencing and annotation.</title>
        <authorList>
            <consortium name="The Broad Institute Genomics Platform"/>
            <consortium name="The Broad Institute Genome Sequencing Center for Infectious Disease"/>
            <person name="Wu L."/>
            <person name="Ma J."/>
        </authorList>
    </citation>
    <scope>NUCLEOTIDE SEQUENCE [LARGE SCALE GENOMIC DNA]</scope>
    <source>
        <strain evidence="6">CCUG 49560</strain>
    </source>
</reference>
<dbReference type="InterPro" id="IPR011991">
    <property type="entry name" value="ArsR-like_HTH"/>
</dbReference>
<protein>
    <submittedName>
        <fullName evidence="5">Winged helix-turn-helix domain-containing protein</fullName>
    </submittedName>
</protein>
<dbReference type="SMART" id="SM00418">
    <property type="entry name" value="HTH_ARSR"/>
    <property type="match status" value="1"/>
</dbReference>
<dbReference type="PANTHER" id="PTHR43132:SF8">
    <property type="entry name" value="HTH-TYPE TRANSCRIPTIONAL REGULATOR KMTR"/>
    <property type="match status" value="1"/>
</dbReference>